<name>A0A7C3KNP3_DICTH</name>
<dbReference type="Gene3D" id="3.40.50.9100">
    <property type="entry name" value="Dehydroquinase, class II"/>
    <property type="match status" value="1"/>
</dbReference>
<dbReference type="SUPFAM" id="SSF52304">
    <property type="entry name" value="Type II 3-dehydroquinate dehydratase"/>
    <property type="match status" value="1"/>
</dbReference>
<feature type="site" description="Transition state stabilizer" evidence="8 11">
    <location>
        <position position="20"/>
    </location>
</feature>
<feature type="binding site" evidence="8 10">
    <location>
        <begin position="103"/>
        <end position="104"/>
    </location>
    <ligand>
        <name>substrate</name>
    </ligand>
</feature>
<dbReference type="Pfam" id="PF01220">
    <property type="entry name" value="DHquinase_II"/>
    <property type="match status" value="1"/>
</dbReference>
<dbReference type="EC" id="4.2.1.10" evidence="6 8"/>
<comment type="function">
    <text evidence="2 8">Catalyzes a trans-dehydration via an enolate intermediate.</text>
</comment>
<evidence type="ECO:0000256" key="7">
    <source>
        <dbReference type="ARBA" id="ARBA00023239"/>
    </source>
</evidence>
<dbReference type="GO" id="GO:0019631">
    <property type="term" value="P:quinate catabolic process"/>
    <property type="evidence" value="ECO:0007669"/>
    <property type="project" value="TreeGrafter"/>
</dbReference>
<dbReference type="PROSITE" id="PS01029">
    <property type="entry name" value="DEHYDROQUINASE_II"/>
    <property type="match status" value="1"/>
</dbReference>
<dbReference type="InterPro" id="IPR036441">
    <property type="entry name" value="DHquinase_II_sf"/>
</dbReference>
<dbReference type="InterPro" id="IPR018509">
    <property type="entry name" value="DHquinase_II_CS"/>
</dbReference>
<feature type="binding site" evidence="8 10">
    <location>
        <position position="76"/>
    </location>
    <ligand>
        <name>substrate</name>
    </ligand>
</feature>
<evidence type="ECO:0000256" key="1">
    <source>
        <dbReference type="ARBA" id="ARBA00001864"/>
    </source>
</evidence>
<comment type="similarity">
    <text evidence="4 8">Belongs to the type-II 3-dehydroquinase family.</text>
</comment>
<comment type="caution">
    <text evidence="12">The sequence shown here is derived from an EMBL/GenBank/DDBJ whole genome shotgun (WGS) entry which is preliminary data.</text>
</comment>
<evidence type="ECO:0000256" key="11">
    <source>
        <dbReference type="PIRSR" id="PIRSR001399-3"/>
    </source>
</evidence>
<comment type="pathway">
    <text evidence="3 8">Metabolic intermediate biosynthesis; chorismate biosynthesis; chorismate from D-erythrose 4-phosphate and phosphoenolpyruvate: step 3/7.</text>
</comment>
<dbReference type="PANTHER" id="PTHR21272">
    <property type="entry name" value="CATABOLIC 3-DEHYDROQUINASE"/>
    <property type="match status" value="1"/>
</dbReference>
<evidence type="ECO:0000256" key="10">
    <source>
        <dbReference type="PIRSR" id="PIRSR001399-2"/>
    </source>
</evidence>
<comment type="catalytic activity">
    <reaction evidence="1 8">
        <text>3-dehydroquinate = 3-dehydroshikimate + H2O</text>
        <dbReference type="Rhea" id="RHEA:21096"/>
        <dbReference type="ChEBI" id="CHEBI:15377"/>
        <dbReference type="ChEBI" id="CHEBI:16630"/>
        <dbReference type="ChEBI" id="CHEBI:32364"/>
        <dbReference type="EC" id="4.2.1.10"/>
    </reaction>
</comment>
<evidence type="ECO:0000256" key="2">
    <source>
        <dbReference type="ARBA" id="ARBA00003924"/>
    </source>
</evidence>
<dbReference type="NCBIfam" id="NF003805">
    <property type="entry name" value="PRK05395.1-2"/>
    <property type="match status" value="1"/>
</dbReference>
<evidence type="ECO:0000256" key="8">
    <source>
        <dbReference type="HAMAP-Rule" id="MF_00169"/>
    </source>
</evidence>
<dbReference type="NCBIfam" id="NF003806">
    <property type="entry name" value="PRK05395.1-3"/>
    <property type="match status" value="1"/>
</dbReference>
<evidence type="ECO:0000256" key="6">
    <source>
        <dbReference type="ARBA" id="ARBA00012060"/>
    </source>
</evidence>
<evidence type="ECO:0000313" key="12">
    <source>
        <dbReference type="EMBL" id="HGK23433.1"/>
    </source>
</evidence>
<sequence>MARCKILVIHGPNLNLLGVREPNIYGEIGFEDLNRLIYEKAKEKDFDVTILQSNWEGQIVDWIQDIGAKSDYIIINAGAFTHYSYAIRDAISAVKKPTIEVHISNIYAREEFRHKSVIAPVSLGQISGFGVYSYLLALDYIDYILKTQK</sequence>
<dbReference type="PANTHER" id="PTHR21272:SF3">
    <property type="entry name" value="CATABOLIC 3-DEHYDROQUINASE"/>
    <property type="match status" value="1"/>
</dbReference>
<feature type="active site" description="Proton acceptor" evidence="8 9">
    <location>
        <position position="25"/>
    </location>
</feature>
<dbReference type="HAMAP" id="MF_00169">
    <property type="entry name" value="AroQ"/>
    <property type="match status" value="1"/>
</dbReference>
<evidence type="ECO:0000256" key="5">
    <source>
        <dbReference type="ARBA" id="ARBA00011193"/>
    </source>
</evidence>
<dbReference type="RefSeq" id="WP_012547291.1">
    <property type="nucleotide sequence ID" value="NZ_VTFL01000004.1"/>
</dbReference>
<evidence type="ECO:0000256" key="9">
    <source>
        <dbReference type="PIRSR" id="PIRSR001399-1"/>
    </source>
</evidence>
<comment type="subunit">
    <text evidence="5 8">Homododecamer.</text>
</comment>
<dbReference type="NCBIfam" id="NF003807">
    <property type="entry name" value="PRK05395.1-4"/>
    <property type="match status" value="1"/>
</dbReference>
<dbReference type="AlphaFoldDB" id="A0A7C3KNP3"/>
<feature type="binding site" evidence="8 10">
    <location>
        <position position="89"/>
    </location>
    <ligand>
        <name>substrate</name>
    </ligand>
</feature>
<organism evidence="12">
    <name type="scientific">Dictyoglomus thermophilum</name>
    <dbReference type="NCBI Taxonomy" id="14"/>
    <lineage>
        <taxon>Bacteria</taxon>
        <taxon>Pseudomonadati</taxon>
        <taxon>Dictyoglomota</taxon>
        <taxon>Dictyoglomia</taxon>
        <taxon>Dictyoglomales</taxon>
        <taxon>Dictyoglomaceae</taxon>
        <taxon>Dictyoglomus</taxon>
    </lineage>
</organism>
<dbReference type="NCBIfam" id="TIGR01088">
    <property type="entry name" value="aroQ"/>
    <property type="match status" value="1"/>
</dbReference>
<evidence type="ECO:0000256" key="3">
    <source>
        <dbReference type="ARBA" id="ARBA00004902"/>
    </source>
</evidence>
<keyword evidence="7 8" id="KW-0456">Lyase</keyword>
<feature type="binding site" evidence="8 10">
    <location>
        <position position="113"/>
    </location>
    <ligand>
        <name>substrate</name>
    </ligand>
</feature>
<proteinExistence type="inferred from homology"/>
<protein>
    <recommendedName>
        <fullName evidence="6 8">3-dehydroquinate dehydratase</fullName>
        <shortName evidence="8">3-dehydroquinase</shortName>
        <ecNumber evidence="6 8">4.2.1.10</ecNumber>
    </recommendedName>
    <alternativeName>
        <fullName evidence="8">Type II DHQase</fullName>
    </alternativeName>
</protein>
<dbReference type="GO" id="GO:0003855">
    <property type="term" value="F:3-dehydroquinate dehydratase activity"/>
    <property type="evidence" value="ECO:0007669"/>
    <property type="project" value="UniProtKB-UniRule"/>
</dbReference>
<evidence type="ECO:0000256" key="4">
    <source>
        <dbReference type="ARBA" id="ARBA00011037"/>
    </source>
</evidence>
<dbReference type="GO" id="GO:0009423">
    <property type="term" value="P:chorismate biosynthetic process"/>
    <property type="evidence" value="ECO:0007669"/>
    <property type="project" value="UniProtKB-UniRule"/>
</dbReference>
<keyword evidence="8" id="KW-0057">Aromatic amino acid biosynthesis</keyword>
<feature type="active site" description="Proton donor" evidence="8 9">
    <location>
        <position position="102"/>
    </location>
</feature>
<dbReference type="GO" id="GO:0008652">
    <property type="term" value="P:amino acid biosynthetic process"/>
    <property type="evidence" value="ECO:0007669"/>
    <property type="project" value="UniProtKB-KW"/>
</dbReference>
<dbReference type="CDD" id="cd00466">
    <property type="entry name" value="DHQase_II"/>
    <property type="match status" value="1"/>
</dbReference>
<dbReference type="EMBL" id="DTDV01000007">
    <property type="protein sequence ID" value="HGK23433.1"/>
    <property type="molecule type" value="Genomic_DNA"/>
</dbReference>
<dbReference type="InterPro" id="IPR001874">
    <property type="entry name" value="DHquinase_II"/>
</dbReference>
<dbReference type="GO" id="GO:0009073">
    <property type="term" value="P:aromatic amino acid family biosynthetic process"/>
    <property type="evidence" value="ECO:0007669"/>
    <property type="project" value="UniProtKB-KW"/>
</dbReference>
<accession>A0A7C3KNP3</accession>
<reference evidence="12" key="1">
    <citation type="journal article" date="2020" name="mSystems">
        <title>Genome- and Community-Level Interaction Insights into Carbon Utilization and Element Cycling Functions of Hydrothermarchaeota in Hydrothermal Sediment.</title>
        <authorList>
            <person name="Zhou Z."/>
            <person name="Liu Y."/>
            <person name="Xu W."/>
            <person name="Pan J."/>
            <person name="Luo Z.H."/>
            <person name="Li M."/>
        </authorList>
    </citation>
    <scope>NUCLEOTIDE SEQUENCE [LARGE SCALE GENOMIC DNA]</scope>
    <source>
        <strain evidence="12">SpSt-70</strain>
    </source>
</reference>
<dbReference type="PIRSF" id="PIRSF001399">
    <property type="entry name" value="DHquinase_II"/>
    <property type="match status" value="1"/>
</dbReference>
<dbReference type="UniPathway" id="UPA00053">
    <property type="reaction ID" value="UER00086"/>
</dbReference>
<feature type="binding site" evidence="8 10">
    <location>
        <position position="82"/>
    </location>
    <ligand>
        <name>substrate</name>
    </ligand>
</feature>
<keyword evidence="8" id="KW-0028">Amino-acid biosynthesis</keyword>
<dbReference type="OMA" id="AYTHYSY"/>
<gene>
    <name evidence="8 12" type="primary">aroQ</name>
    <name evidence="12" type="ORF">ENU78_03115</name>
</gene>